<name>A0A9E5JR38_9GAMM</name>
<organism evidence="3 4">
    <name type="scientific">Pseudomaricurvus hydrocarbonicus</name>
    <dbReference type="NCBI Taxonomy" id="1470433"/>
    <lineage>
        <taxon>Bacteria</taxon>
        <taxon>Pseudomonadati</taxon>
        <taxon>Pseudomonadota</taxon>
        <taxon>Gammaproteobacteria</taxon>
        <taxon>Cellvibrionales</taxon>
        <taxon>Cellvibrionaceae</taxon>
        <taxon>Pseudomaricurvus</taxon>
    </lineage>
</organism>
<accession>A0A9E5JR38</accession>
<reference evidence="3" key="1">
    <citation type="submission" date="2020-03" db="EMBL/GenBank/DDBJ databases">
        <authorList>
            <person name="Guo F."/>
        </authorList>
    </citation>
    <scope>NUCLEOTIDE SEQUENCE</scope>
    <source>
        <strain evidence="3">JCM 30134</strain>
    </source>
</reference>
<feature type="region of interest" description="Disordered" evidence="1">
    <location>
        <begin position="25"/>
        <end position="75"/>
    </location>
</feature>
<feature type="compositionally biased region" description="Basic and acidic residues" evidence="1">
    <location>
        <begin position="29"/>
        <end position="53"/>
    </location>
</feature>
<evidence type="ECO:0000256" key="1">
    <source>
        <dbReference type="SAM" id="MobiDB-lite"/>
    </source>
</evidence>
<evidence type="ECO:0008006" key="5">
    <source>
        <dbReference type="Google" id="ProtNLM"/>
    </source>
</evidence>
<keyword evidence="4" id="KW-1185">Reference proteome</keyword>
<feature type="compositionally biased region" description="Low complexity" evidence="1">
    <location>
        <begin position="58"/>
        <end position="73"/>
    </location>
</feature>
<feature type="chain" id="PRO_5038781529" description="PepSY domain-containing protein" evidence="2">
    <location>
        <begin position="28"/>
        <end position="104"/>
    </location>
</feature>
<keyword evidence="2" id="KW-0732">Signal</keyword>
<gene>
    <name evidence="3" type="ORF">G8770_05340</name>
</gene>
<sequence length="104" mass="11476">MKYKAMTCLLASGLIMLAVSISMPAQAAPKDRDQSHGQKDRHSEQRQVNERKSSGNGAKSSQQAAAMAKQRQQGKVLSVKRTNGFYQVKMLHEGKVRYINVAAD</sequence>
<comment type="caution">
    <text evidence="3">The sequence shown here is derived from an EMBL/GenBank/DDBJ whole genome shotgun (WGS) entry which is preliminary data.</text>
</comment>
<proteinExistence type="predicted"/>
<evidence type="ECO:0000256" key="2">
    <source>
        <dbReference type="SAM" id="SignalP"/>
    </source>
</evidence>
<evidence type="ECO:0000313" key="3">
    <source>
        <dbReference type="EMBL" id="NHO64964.1"/>
    </source>
</evidence>
<protein>
    <recommendedName>
        <fullName evidence="5">PepSY domain-containing protein</fullName>
    </recommendedName>
</protein>
<dbReference type="EMBL" id="JAAONZ010000003">
    <property type="protein sequence ID" value="NHO64964.1"/>
    <property type="molecule type" value="Genomic_DNA"/>
</dbReference>
<dbReference type="RefSeq" id="WP_167182815.1">
    <property type="nucleotide sequence ID" value="NZ_JAAONZ010000003.1"/>
</dbReference>
<evidence type="ECO:0000313" key="4">
    <source>
        <dbReference type="Proteomes" id="UP000787472"/>
    </source>
</evidence>
<dbReference type="AlphaFoldDB" id="A0A9E5JR38"/>
<feature type="signal peptide" evidence="2">
    <location>
        <begin position="1"/>
        <end position="27"/>
    </location>
</feature>
<dbReference type="Proteomes" id="UP000787472">
    <property type="component" value="Unassembled WGS sequence"/>
</dbReference>